<reference evidence="3 4" key="1">
    <citation type="submission" date="2019-05" db="EMBL/GenBank/DDBJ databases">
        <title>Nesterenkonia sp. GY239, isolated from the Southern Atlantic Ocean.</title>
        <authorList>
            <person name="Zhang G."/>
        </authorList>
    </citation>
    <scope>NUCLEOTIDE SEQUENCE [LARGE SCALE GENOMIC DNA]</scope>
    <source>
        <strain evidence="3 4">GY239</strain>
    </source>
</reference>
<comment type="similarity">
    <text evidence="1">Belongs to the short-chain dehydrogenases/reductases (SDR) family.</text>
</comment>
<dbReference type="Proteomes" id="UP000306544">
    <property type="component" value="Unassembled WGS sequence"/>
</dbReference>
<dbReference type="EMBL" id="VAWA01000004">
    <property type="protein sequence ID" value="TLP77450.1"/>
    <property type="molecule type" value="Genomic_DNA"/>
</dbReference>
<evidence type="ECO:0000256" key="2">
    <source>
        <dbReference type="ARBA" id="ARBA00023002"/>
    </source>
</evidence>
<dbReference type="PANTHER" id="PTHR24321:SF8">
    <property type="entry name" value="ESTRADIOL 17-BETA-DEHYDROGENASE 8-RELATED"/>
    <property type="match status" value="1"/>
</dbReference>
<keyword evidence="2" id="KW-0560">Oxidoreductase</keyword>
<dbReference type="CDD" id="cd05233">
    <property type="entry name" value="SDR_c"/>
    <property type="match status" value="1"/>
</dbReference>
<dbReference type="InterPro" id="IPR036291">
    <property type="entry name" value="NAD(P)-bd_dom_sf"/>
</dbReference>
<proteinExistence type="inferred from homology"/>
<dbReference type="Gene3D" id="3.40.50.720">
    <property type="entry name" value="NAD(P)-binding Rossmann-like Domain"/>
    <property type="match status" value="1"/>
</dbReference>
<accession>A0A5R9AG32</accession>
<name>A0A5R9AG32_9MICC</name>
<dbReference type="OrthoDB" id="286404at2"/>
<dbReference type="SUPFAM" id="SSF51735">
    <property type="entry name" value="NAD(P)-binding Rossmann-fold domains"/>
    <property type="match status" value="1"/>
</dbReference>
<dbReference type="AlphaFoldDB" id="A0A5R9AG32"/>
<evidence type="ECO:0000313" key="4">
    <source>
        <dbReference type="Proteomes" id="UP000306544"/>
    </source>
</evidence>
<keyword evidence="4" id="KW-1185">Reference proteome</keyword>
<comment type="caution">
    <text evidence="3">The sequence shown here is derived from an EMBL/GenBank/DDBJ whole genome shotgun (WGS) entry which is preliminary data.</text>
</comment>
<dbReference type="FunFam" id="3.40.50.720:FF:000084">
    <property type="entry name" value="Short-chain dehydrogenase reductase"/>
    <property type="match status" value="1"/>
</dbReference>
<dbReference type="InterPro" id="IPR002347">
    <property type="entry name" value="SDR_fam"/>
</dbReference>
<dbReference type="GO" id="GO:0016491">
    <property type="term" value="F:oxidoreductase activity"/>
    <property type="evidence" value="ECO:0007669"/>
    <property type="project" value="UniProtKB-KW"/>
</dbReference>
<organism evidence="3 4">
    <name type="scientific">Nesterenkonia sphaerica</name>
    <dbReference type="NCBI Taxonomy" id="1804988"/>
    <lineage>
        <taxon>Bacteria</taxon>
        <taxon>Bacillati</taxon>
        <taxon>Actinomycetota</taxon>
        <taxon>Actinomycetes</taxon>
        <taxon>Micrococcales</taxon>
        <taxon>Micrococcaceae</taxon>
        <taxon>Nesterenkonia</taxon>
    </lineage>
</organism>
<dbReference type="RefSeq" id="WP_138169680.1">
    <property type="nucleotide sequence ID" value="NZ_VAWA01000004.1"/>
</dbReference>
<gene>
    <name evidence="3" type="ORF">FEF27_04595</name>
</gene>
<dbReference type="PRINTS" id="PR00081">
    <property type="entry name" value="GDHRDH"/>
</dbReference>
<protein>
    <submittedName>
        <fullName evidence="3">SDR family oxidoreductase</fullName>
    </submittedName>
</protein>
<dbReference type="Pfam" id="PF13561">
    <property type="entry name" value="adh_short_C2"/>
    <property type="match status" value="1"/>
</dbReference>
<evidence type="ECO:0000256" key="1">
    <source>
        <dbReference type="ARBA" id="ARBA00006484"/>
    </source>
</evidence>
<dbReference type="InterPro" id="IPR020904">
    <property type="entry name" value="Sc_DH/Rdtase_CS"/>
</dbReference>
<sequence length="263" mass="27778">MDDQTTYQDLFRLEGRRALVIGAGGIGSAAARALAAHGADVTCADWDLAAAEETAAAVHGSAVMLNITDAEAVRTAAERMPEMDIVVLTAATNVRKRILEYLPEDFDRVVNLNLKGTFSVIKFFGETMVRRGTGSLIIFSSIRDQVVEPGQSVYAATKAGAVQLVKTAAAEFGESGVRVNAISPGIVETALTEQIKSQPEWYQAYATKNALGRWSVPAELAGAVVYLASDAASYITGTTLRVDGGWTSVDGRFTPPTSSSQGG</sequence>
<evidence type="ECO:0000313" key="3">
    <source>
        <dbReference type="EMBL" id="TLP77450.1"/>
    </source>
</evidence>
<dbReference type="PROSITE" id="PS00061">
    <property type="entry name" value="ADH_SHORT"/>
    <property type="match status" value="1"/>
</dbReference>
<dbReference type="PANTHER" id="PTHR24321">
    <property type="entry name" value="DEHYDROGENASES, SHORT CHAIN"/>
    <property type="match status" value="1"/>
</dbReference>